<dbReference type="AlphaFoldDB" id="A0A438JLJ9"/>
<name>A0A438JLJ9_VITVI</name>
<dbReference type="Pfam" id="PF03478">
    <property type="entry name" value="Beta-prop_KIB1-4"/>
    <property type="match status" value="1"/>
</dbReference>
<dbReference type="InterPro" id="IPR005174">
    <property type="entry name" value="KIB1-4_b-propeller"/>
</dbReference>
<dbReference type="EMBL" id="QGNW01000036">
    <property type="protein sequence ID" value="RVX09833.1"/>
    <property type="molecule type" value="Genomic_DNA"/>
</dbReference>
<sequence>MALPSSSDWASLCINLLGSILDYLVPMEDYFTFGEVCIQWQYAVREKLQHLRSNHKRHCRLHQQVPLLMAPTADNSRERCCLYDVMNGKSLWEVQLRQGRWRCGGSSHGWLILVNNDSYKVTLHNPFSGKLIHLPPLEKSSFRELSGSVYRTIFPYNPRRGEEDWTYIEGLRDVKDIVYSNGLFYVLDGRGVLFSCDVSNDFKVRRITSPDIHCALDSYLVESPEGDLLRVIKHERGFVIYKLQWFSKNPVESPEGDLLQVTKHEGGRICDL</sequence>
<feature type="domain" description="KIB1-4 beta-propeller" evidence="1">
    <location>
        <begin position="93"/>
        <end position="245"/>
    </location>
</feature>
<organism evidence="2 3">
    <name type="scientific">Vitis vinifera</name>
    <name type="common">Grape</name>
    <dbReference type="NCBI Taxonomy" id="29760"/>
    <lineage>
        <taxon>Eukaryota</taxon>
        <taxon>Viridiplantae</taxon>
        <taxon>Streptophyta</taxon>
        <taxon>Embryophyta</taxon>
        <taxon>Tracheophyta</taxon>
        <taxon>Spermatophyta</taxon>
        <taxon>Magnoliopsida</taxon>
        <taxon>eudicotyledons</taxon>
        <taxon>Gunneridae</taxon>
        <taxon>Pentapetalae</taxon>
        <taxon>rosids</taxon>
        <taxon>Vitales</taxon>
        <taxon>Vitaceae</taxon>
        <taxon>Viteae</taxon>
        <taxon>Vitis</taxon>
    </lineage>
</organism>
<proteinExistence type="predicted"/>
<evidence type="ECO:0000313" key="2">
    <source>
        <dbReference type="EMBL" id="RVX09833.1"/>
    </source>
</evidence>
<evidence type="ECO:0000259" key="1">
    <source>
        <dbReference type="Pfam" id="PF03478"/>
    </source>
</evidence>
<protein>
    <recommendedName>
        <fullName evidence="1">KIB1-4 beta-propeller domain-containing protein</fullName>
    </recommendedName>
</protein>
<comment type="caution">
    <text evidence="2">The sequence shown here is derived from an EMBL/GenBank/DDBJ whole genome shotgun (WGS) entry which is preliminary data.</text>
</comment>
<dbReference type="PANTHER" id="PTHR44259">
    <property type="entry name" value="OS07G0183000 PROTEIN-RELATED"/>
    <property type="match status" value="1"/>
</dbReference>
<dbReference type="InterPro" id="IPR015943">
    <property type="entry name" value="WD40/YVTN_repeat-like_dom_sf"/>
</dbReference>
<accession>A0A438JLJ9</accession>
<dbReference type="Gene3D" id="2.130.10.10">
    <property type="entry name" value="YVTN repeat-like/Quinoprotein amine dehydrogenase"/>
    <property type="match status" value="1"/>
</dbReference>
<dbReference type="Proteomes" id="UP000288805">
    <property type="component" value="Unassembled WGS sequence"/>
</dbReference>
<evidence type="ECO:0000313" key="3">
    <source>
        <dbReference type="Proteomes" id="UP000288805"/>
    </source>
</evidence>
<dbReference type="PANTHER" id="PTHR44259:SF93">
    <property type="entry name" value="PROTEIN, PUTATIVE (DUF295)-RELATED"/>
    <property type="match status" value="1"/>
</dbReference>
<gene>
    <name evidence="2" type="ORF">CK203_012954</name>
</gene>
<dbReference type="SUPFAM" id="SSF50998">
    <property type="entry name" value="Quinoprotein alcohol dehydrogenase-like"/>
    <property type="match status" value="1"/>
</dbReference>
<dbReference type="InterPro" id="IPR050942">
    <property type="entry name" value="F-box_BR-signaling"/>
</dbReference>
<dbReference type="InterPro" id="IPR011047">
    <property type="entry name" value="Quinoprotein_ADH-like_sf"/>
</dbReference>
<reference evidence="2 3" key="1">
    <citation type="journal article" date="2018" name="PLoS Genet.">
        <title>Population sequencing reveals clonal diversity and ancestral inbreeding in the grapevine cultivar Chardonnay.</title>
        <authorList>
            <person name="Roach M.J."/>
            <person name="Johnson D.L."/>
            <person name="Bohlmann J."/>
            <person name="van Vuuren H.J."/>
            <person name="Jones S.J."/>
            <person name="Pretorius I.S."/>
            <person name="Schmidt S.A."/>
            <person name="Borneman A.R."/>
        </authorList>
    </citation>
    <scope>NUCLEOTIDE SEQUENCE [LARGE SCALE GENOMIC DNA]</scope>
    <source>
        <strain evidence="3">cv. Chardonnay</strain>
        <tissue evidence="2">Leaf</tissue>
    </source>
</reference>